<proteinExistence type="predicted"/>
<dbReference type="STRING" id="1121331.SAMN02745248_01219"/>
<keyword evidence="2" id="KW-1185">Reference proteome</keyword>
<dbReference type="GO" id="GO:0000150">
    <property type="term" value="F:DNA strand exchange activity"/>
    <property type="evidence" value="ECO:0007669"/>
    <property type="project" value="InterPro"/>
</dbReference>
<name>A0A1M6N1F9_9CLOT</name>
<dbReference type="Proteomes" id="UP000183952">
    <property type="component" value="Unassembled WGS sequence"/>
</dbReference>
<accession>A0A1M6N1F9</accession>
<evidence type="ECO:0000313" key="2">
    <source>
        <dbReference type="Proteomes" id="UP000183952"/>
    </source>
</evidence>
<reference evidence="1 2" key="1">
    <citation type="submission" date="2016-11" db="EMBL/GenBank/DDBJ databases">
        <authorList>
            <person name="Jaros S."/>
            <person name="Januszkiewicz K."/>
            <person name="Wedrychowicz H."/>
        </authorList>
    </citation>
    <scope>NUCLEOTIDE SEQUENCE [LARGE SCALE GENOMIC DNA]</scope>
    <source>
        <strain evidence="1 2">DSM 3090</strain>
    </source>
</reference>
<organism evidence="1 2">
    <name type="scientific">Hathewaya proteolytica DSM 3090</name>
    <dbReference type="NCBI Taxonomy" id="1121331"/>
    <lineage>
        <taxon>Bacteria</taxon>
        <taxon>Bacillati</taxon>
        <taxon>Bacillota</taxon>
        <taxon>Clostridia</taxon>
        <taxon>Eubacteriales</taxon>
        <taxon>Clostridiaceae</taxon>
        <taxon>Hathewaya</taxon>
    </lineage>
</organism>
<evidence type="ECO:0000313" key="1">
    <source>
        <dbReference type="EMBL" id="SHJ89482.1"/>
    </source>
</evidence>
<dbReference type="GO" id="GO:0003677">
    <property type="term" value="F:DNA binding"/>
    <property type="evidence" value="ECO:0007669"/>
    <property type="project" value="InterPro"/>
</dbReference>
<dbReference type="SUPFAM" id="SSF53041">
    <property type="entry name" value="Resolvase-like"/>
    <property type="match status" value="1"/>
</dbReference>
<protein>
    <submittedName>
        <fullName evidence="1">Site-specific DNA recombinase</fullName>
    </submittedName>
</protein>
<sequence length="184" mass="21161">MIKVLYAYVLENKSRIYEVDNKPLFKLIRDCDLPEDNIFIDDMGSIDRIELYSLKNKAVSGDTVMVRSLLDIADAPSLLIDTLKHFGDIGVDVVSVKEPYYDYKQNFNIIEDVLVISLELAEKKRKMGIDKARIDGKMGRKANLEIKNKVLKLKNARFSISEIIDMCDISRSTYYRIIKSEKNA</sequence>
<dbReference type="EMBL" id="FRAD01000009">
    <property type="protein sequence ID" value="SHJ89482.1"/>
    <property type="molecule type" value="Genomic_DNA"/>
</dbReference>
<dbReference type="AlphaFoldDB" id="A0A1M6N1F9"/>
<dbReference type="Gene3D" id="3.40.50.1390">
    <property type="entry name" value="Resolvase, N-terminal catalytic domain"/>
    <property type="match status" value="1"/>
</dbReference>
<dbReference type="InterPro" id="IPR036162">
    <property type="entry name" value="Resolvase-like_N_sf"/>
</dbReference>
<gene>
    <name evidence="1" type="ORF">SAMN02745248_01219</name>
</gene>